<dbReference type="Pfam" id="PF03537">
    <property type="entry name" value="Glyco_hydro_114"/>
    <property type="match status" value="1"/>
</dbReference>
<feature type="domain" description="Glycoside-hydrolase family GH114 TIM-barrel" evidence="4">
    <location>
        <begin position="36"/>
        <end position="244"/>
    </location>
</feature>
<feature type="compositionally biased region" description="Low complexity" evidence="3">
    <location>
        <begin position="386"/>
        <end position="404"/>
    </location>
</feature>
<dbReference type="InterPro" id="IPR013785">
    <property type="entry name" value="Aldolase_TIM"/>
</dbReference>
<organism evidence="5 6">
    <name type="scientific">Physocladia obscura</name>
    <dbReference type="NCBI Taxonomy" id="109957"/>
    <lineage>
        <taxon>Eukaryota</taxon>
        <taxon>Fungi</taxon>
        <taxon>Fungi incertae sedis</taxon>
        <taxon>Chytridiomycota</taxon>
        <taxon>Chytridiomycota incertae sedis</taxon>
        <taxon>Chytridiomycetes</taxon>
        <taxon>Chytridiales</taxon>
        <taxon>Chytriomycetaceae</taxon>
        <taxon>Physocladia</taxon>
    </lineage>
</organism>
<dbReference type="EC" id="3.2.1.22" evidence="2"/>
<dbReference type="InterPro" id="IPR017853">
    <property type="entry name" value="GH"/>
</dbReference>
<protein>
    <recommendedName>
        <fullName evidence="2">alpha-galactosidase</fullName>
        <ecNumber evidence="2">3.2.1.22</ecNumber>
    </recommendedName>
</protein>
<comment type="caution">
    <text evidence="5">The sequence shown here is derived from an EMBL/GenBank/DDBJ whole genome shotgun (WGS) entry which is preliminary data.</text>
</comment>
<reference evidence="5" key="1">
    <citation type="submission" date="2020-05" db="EMBL/GenBank/DDBJ databases">
        <title>Phylogenomic resolution of chytrid fungi.</title>
        <authorList>
            <person name="Stajich J.E."/>
            <person name="Amses K."/>
            <person name="Simmons R."/>
            <person name="Seto K."/>
            <person name="Myers J."/>
            <person name="Bonds A."/>
            <person name="Quandt C.A."/>
            <person name="Barry K."/>
            <person name="Liu P."/>
            <person name="Grigoriev I."/>
            <person name="Longcore J.E."/>
            <person name="James T.Y."/>
        </authorList>
    </citation>
    <scope>NUCLEOTIDE SEQUENCE</scope>
    <source>
        <strain evidence="5">JEL0513</strain>
    </source>
</reference>
<evidence type="ECO:0000256" key="3">
    <source>
        <dbReference type="SAM" id="MobiDB-lite"/>
    </source>
</evidence>
<dbReference type="AlphaFoldDB" id="A0AAD5XBS3"/>
<dbReference type="Gene3D" id="3.20.20.70">
    <property type="entry name" value="Aldolase class I"/>
    <property type="match status" value="1"/>
</dbReference>
<evidence type="ECO:0000259" key="4">
    <source>
        <dbReference type="Pfam" id="PF03537"/>
    </source>
</evidence>
<comment type="catalytic activity">
    <reaction evidence="1">
        <text>Hydrolysis of terminal, non-reducing alpha-D-galactose residues in alpha-D-galactosides, including galactose oligosaccharides, galactomannans and galactolipids.</text>
        <dbReference type="EC" id="3.2.1.22"/>
    </reaction>
</comment>
<dbReference type="SUPFAM" id="SSF51445">
    <property type="entry name" value="(Trans)glycosidases"/>
    <property type="match status" value="1"/>
</dbReference>
<evidence type="ECO:0000313" key="5">
    <source>
        <dbReference type="EMBL" id="KAJ3095990.1"/>
    </source>
</evidence>
<keyword evidence="6" id="KW-1185">Reference proteome</keyword>
<dbReference type="EMBL" id="JADGJH010002642">
    <property type="protein sequence ID" value="KAJ3095990.1"/>
    <property type="molecule type" value="Genomic_DNA"/>
</dbReference>
<accession>A0AAD5XBS3</accession>
<dbReference type="InterPro" id="IPR004352">
    <property type="entry name" value="GH114_TIM-barrel"/>
</dbReference>
<evidence type="ECO:0000313" key="6">
    <source>
        <dbReference type="Proteomes" id="UP001211907"/>
    </source>
</evidence>
<name>A0AAD5XBS3_9FUNG</name>
<evidence type="ECO:0000256" key="1">
    <source>
        <dbReference type="ARBA" id="ARBA00001255"/>
    </source>
</evidence>
<dbReference type="PANTHER" id="PTHR35273:SF2">
    <property type="entry name" value="ALPHA-GALACTOSIDASE"/>
    <property type="match status" value="1"/>
</dbReference>
<feature type="region of interest" description="Disordered" evidence="3">
    <location>
        <begin position="386"/>
        <end position="410"/>
    </location>
</feature>
<dbReference type="Proteomes" id="UP001211907">
    <property type="component" value="Unassembled WGS sequence"/>
</dbReference>
<sequence length="434" mass="45795">MKLVLIAVSGIIGVRAIWTPLVNSSFYVAYGMDTIQSTYTQAIVDVDGELLAATPDLVTSIHAGGTRIICYFSAGTYEDWRTDKAAFNASMLGSAVDGWAGEWWLDIRQQAVRDIIAARMQRWAALGCDGVDPDNVDGFANANGLGLTAADQRDFDVFIATAAHALGLAVGLKNNLGQVAVLEPYFDFAFNEQCVEYDECSQYEPITTAGKMVFGLEYNGEKTTGCPVAQKNKVSSVYTDLDLTGAQNPCNDGNMWVIDAATFDNGLASDTATTTITPSTTANTATTTTATAIATSGYISPTISSPTTATTILSTAIATSEYIAPSAASPTTTTTITSAAIATSEYIAPSVADITTVAATTSDFPITPTTVVASLPSTAETLMQSTAESSVSVSSPSSTETNTSDAVISPSTTSYAKTHYTRHYKKKHHRHGYY</sequence>
<evidence type="ECO:0000256" key="2">
    <source>
        <dbReference type="ARBA" id="ARBA00012755"/>
    </source>
</evidence>
<dbReference type="GO" id="GO:0004557">
    <property type="term" value="F:alpha-galactosidase activity"/>
    <property type="evidence" value="ECO:0007669"/>
    <property type="project" value="UniProtKB-EC"/>
</dbReference>
<proteinExistence type="predicted"/>
<gene>
    <name evidence="5" type="ORF">HK100_005673</name>
</gene>
<dbReference type="PANTHER" id="PTHR35273">
    <property type="entry name" value="ALPHA-1,4 POLYGALACTOSAMINIDASE, PUTATIVE (AFU_ORTHOLOGUE AFUA_3G07890)-RELATED"/>
    <property type="match status" value="1"/>
</dbReference>